<keyword evidence="2 7" id="KW-0812">Transmembrane</keyword>
<reference evidence="9 10" key="1">
    <citation type="submission" date="2015-01" db="EMBL/GenBank/DDBJ databases">
        <title>The Genome Sequence of Cladophialophora immunda CBS83496.</title>
        <authorList>
            <consortium name="The Broad Institute Genomics Platform"/>
            <person name="Cuomo C."/>
            <person name="de Hoog S."/>
            <person name="Gorbushina A."/>
            <person name="Stielow B."/>
            <person name="Teixiera M."/>
            <person name="Abouelleil A."/>
            <person name="Chapman S.B."/>
            <person name="Priest M."/>
            <person name="Young S.K."/>
            <person name="Wortman J."/>
            <person name="Nusbaum C."/>
            <person name="Birren B."/>
        </authorList>
    </citation>
    <scope>NUCLEOTIDE SEQUENCE [LARGE SCALE GENOMIC DNA]</scope>
    <source>
        <strain evidence="9 10">CBS 83496</strain>
    </source>
</reference>
<feature type="transmembrane region" description="Helical" evidence="7">
    <location>
        <begin position="258"/>
        <end position="283"/>
    </location>
</feature>
<dbReference type="RefSeq" id="XP_016244288.1">
    <property type="nucleotide sequence ID" value="XM_016397097.1"/>
</dbReference>
<keyword evidence="3 7" id="KW-1133">Transmembrane helix</keyword>
<dbReference type="HOGENOM" id="CLU_019101_1_2_1"/>
<sequence length="570" mass="63966">MAVIEFLERRIYHDDPPAYQSRVETNPTLIVSWWCTLFSLTAILIRVLGRWVRTERLFREDWIMFYSIIPLMIRMGLVHVVLIWGTNNTTTEGLTSLQIHHREIGSRLVLAARIFYAAFIWVAKLTVLEFLKRLIGKSWAKSYEVGLRFIYGFLVVTFIAVVIGTLSECQPFSHYWQVVPDPGPHCREGLVQLIVMGVCDIVSDVVLIVFPIPLVWQSSMRLRKKISLVLLFLLSTILIAITAYRVPSTISRRSSQQYRSLLASLEILAAAGVSNAIVIGSFIRDRGVKKAKFRAASVDDTSSLGRQPTRTRTISVTQHHWGSDEDLARGVGVALPPILRSGTYVEPTPRLAEVAVVALPQKSSEVHMEPSDQIRHAPFSSRWNFAEASRSRRKPSLDTLSSSSTADIKLRDLKLQLDEPRQSEGGNDYIETDTPSRMGFFDVGGLVDQPPNESPMSRSRQASIQEVSRRLSQPHPHGVRSGSKAFLSDIGGLLSRPLRIREEEELHSTSTASPRHASSPGRSPMRSEKRKSSHRNRLPSQQEEDMEPIRPARPSGPDDLDISDAGGLLR</sequence>
<keyword evidence="10" id="KW-1185">Reference proteome</keyword>
<feature type="transmembrane region" description="Helical" evidence="7">
    <location>
        <begin position="63"/>
        <end position="84"/>
    </location>
</feature>
<dbReference type="STRING" id="569365.A0A0D2AGU8"/>
<feature type="transmembrane region" description="Helical" evidence="7">
    <location>
        <begin position="228"/>
        <end position="246"/>
    </location>
</feature>
<dbReference type="InterPro" id="IPR049326">
    <property type="entry name" value="Rhodopsin_dom_fungi"/>
</dbReference>
<evidence type="ECO:0000256" key="5">
    <source>
        <dbReference type="ARBA" id="ARBA00038359"/>
    </source>
</evidence>
<dbReference type="OrthoDB" id="5398233at2759"/>
<dbReference type="AlphaFoldDB" id="A0A0D2AGU8"/>
<feature type="compositionally biased region" description="Basic and acidic residues" evidence="6">
    <location>
        <begin position="411"/>
        <end position="422"/>
    </location>
</feature>
<comment type="subcellular location">
    <subcellularLocation>
        <location evidence="1">Membrane</location>
        <topology evidence="1">Multi-pass membrane protein</topology>
    </subcellularLocation>
</comment>
<gene>
    <name evidence="9" type="ORF">PV07_09807</name>
</gene>
<evidence type="ECO:0000256" key="4">
    <source>
        <dbReference type="ARBA" id="ARBA00023136"/>
    </source>
</evidence>
<dbReference type="PANTHER" id="PTHR33048:SF19">
    <property type="entry name" value="MEMBRANE PROTEIN PTH11-LIKE, PUTATIVE (AFU_ORTHOLOGUE AFUA_1G14080)-RELATED"/>
    <property type="match status" value="1"/>
</dbReference>
<protein>
    <recommendedName>
        <fullName evidence="8">Rhodopsin domain-containing protein</fullName>
    </recommendedName>
</protein>
<evidence type="ECO:0000256" key="2">
    <source>
        <dbReference type="ARBA" id="ARBA00022692"/>
    </source>
</evidence>
<feature type="region of interest" description="Disordered" evidence="6">
    <location>
        <begin position="504"/>
        <end position="570"/>
    </location>
</feature>
<dbReference type="Proteomes" id="UP000054466">
    <property type="component" value="Unassembled WGS sequence"/>
</dbReference>
<evidence type="ECO:0000256" key="7">
    <source>
        <dbReference type="SAM" id="Phobius"/>
    </source>
</evidence>
<feature type="transmembrane region" description="Helical" evidence="7">
    <location>
        <begin position="149"/>
        <end position="167"/>
    </location>
</feature>
<evidence type="ECO:0000313" key="10">
    <source>
        <dbReference type="Proteomes" id="UP000054466"/>
    </source>
</evidence>
<feature type="compositionally biased region" description="Polar residues" evidence="6">
    <location>
        <begin position="454"/>
        <end position="466"/>
    </location>
</feature>
<feature type="domain" description="Rhodopsin" evidence="8">
    <location>
        <begin position="45"/>
        <end position="255"/>
    </location>
</feature>
<feature type="compositionally biased region" description="Basic residues" evidence="6">
    <location>
        <begin position="528"/>
        <end position="537"/>
    </location>
</feature>
<name>A0A0D2AGU8_9EURO</name>
<feature type="transmembrane region" description="Helical" evidence="7">
    <location>
        <begin position="190"/>
        <end position="216"/>
    </location>
</feature>
<dbReference type="GeneID" id="27349001"/>
<dbReference type="GO" id="GO:0016020">
    <property type="term" value="C:membrane"/>
    <property type="evidence" value="ECO:0007669"/>
    <property type="project" value="UniProtKB-SubCell"/>
</dbReference>
<evidence type="ECO:0000256" key="1">
    <source>
        <dbReference type="ARBA" id="ARBA00004141"/>
    </source>
</evidence>
<evidence type="ECO:0000259" key="8">
    <source>
        <dbReference type="Pfam" id="PF20684"/>
    </source>
</evidence>
<feature type="region of interest" description="Disordered" evidence="6">
    <location>
        <begin position="411"/>
        <end position="484"/>
    </location>
</feature>
<feature type="transmembrane region" description="Helical" evidence="7">
    <location>
        <begin position="31"/>
        <end position="51"/>
    </location>
</feature>
<dbReference type="PANTHER" id="PTHR33048">
    <property type="entry name" value="PTH11-LIKE INTEGRAL MEMBRANE PROTEIN (AFU_ORTHOLOGUE AFUA_5G11245)"/>
    <property type="match status" value="1"/>
</dbReference>
<evidence type="ECO:0000256" key="3">
    <source>
        <dbReference type="ARBA" id="ARBA00022989"/>
    </source>
</evidence>
<dbReference type="VEuPathDB" id="FungiDB:PV07_09807"/>
<dbReference type="InterPro" id="IPR052337">
    <property type="entry name" value="SAT4-like"/>
</dbReference>
<feature type="transmembrane region" description="Helical" evidence="7">
    <location>
        <begin position="104"/>
        <end position="128"/>
    </location>
</feature>
<proteinExistence type="inferred from homology"/>
<comment type="similarity">
    <text evidence="5">Belongs to the SAT4 family.</text>
</comment>
<dbReference type="Pfam" id="PF20684">
    <property type="entry name" value="Fung_rhodopsin"/>
    <property type="match status" value="1"/>
</dbReference>
<keyword evidence="4 7" id="KW-0472">Membrane</keyword>
<evidence type="ECO:0000256" key="6">
    <source>
        <dbReference type="SAM" id="MobiDB-lite"/>
    </source>
</evidence>
<evidence type="ECO:0000313" key="9">
    <source>
        <dbReference type="EMBL" id="KIW24072.1"/>
    </source>
</evidence>
<accession>A0A0D2AGU8</accession>
<organism evidence="9 10">
    <name type="scientific">Cladophialophora immunda</name>
    <dbReference type="NCBI Taxonomy" id="569365"/>
    <lineage>
        <taxon>Eukaryota</taxon>
        <taxon>Fungi</taxon>
        <taxon>Dikarya</taxon>
        <taxon>Ascomycota</taxon>
        <taxon>Pezizomycotina</taxon>
        <taxon>Eurotiomycetes</taxon>
        <taxon>Chaetothyriomycetidae</taxon>
        <taxon>Chaetothyriales</taxon>
        <taxon>Herpotrichiellaceae</taxon>
        <taxon>Cladophialophora</taxon>
    </lineage>
</organism>
<dbReference type="EMBL" id="KN847045">
    <property type="protein sequence ID" value="KIW24072.1"/>
    <property type="molecule type" value="Genomic_DNA"/>
</dbReference>